<keyword evidence="2" id="KW-0813">Transport</keyword>
<name>A0A1G9HSG6_9RHOB</name>
<dbReference type="Gene3D" id="3.40.50.300">
    <property type="entry name" value="P-loop containing nucleotide triphosphate hydrolases"/>
    <property type="match status" value="1"/>
</dbReference>
<organism evidence="7 8">
    <name type="scientific">Aliiruegeria lutimaris</name>
    <dbReference type="NCBI Taxonomy" id="571298"/>
    <lineage>
        <taxon>Bacteria</taxon>
        <taxon>Pseudomonadati</taxon>
        <taxon>Pseudomonadota</taxon>
        <taxon>Alphaproteobacteria</taxon>
        <taxon>Rhodobacterales</taxon>
        <taxon>Roseobacteraceae</taxon>
        <taxon>Aliiruegeria</taxon>
    </lineage>
</organism>
<dbReference type="CDD" id="cd03225">
    <property type="entry name" value="ABC_cobalt_CbiO_domain1"/>
    <property type="match status" value="1"/>
</dbReference>
<evidence type="ECO:0000259" key="6">
    <source>
        <dbReference type="PROSITE" id="PS50893"/>
    </source>
</evidence>
<dbReference type="InterPro" id="IPR003439">
    <property type="entry name" value="ABC_transporter-like_ATP-bd"/>
</dbReference>
<dbReference type="InterPro" id="IPR015856">
    <property type="entry name" value="ABC_transpr_CbiO/EcfA_su"/>
</dbReference>
<dbReference type="InterPro" id="IPR003593">
    <property type="entry name" value="AAA+_ATPase"/>
</dbReference>
<dbReference type="AlphaFoldDB" id="A0A1G9HSG6"/>
<keyword evidence="3" id="KW-0547">Nucleotide-binding</keyword>
<dbReference type="InterPro" id="IPR027417">
    <property type="entry name" value="P-loop_NTPase"/>
</dbReference>
<evidence type="ECO:0000256" key="2">
    <source>
        <dbReference type="ARBA" id="ARBA00022448"/>
    </source>
</evidence>
<proteinExistence type="inferred from homology"/>
<dbReference type="PROSITE" id="PS51257">
    <property type="entry name" value="PROKAR_LIPOPROTEIN"/>
    <property type="match status" value="1"/>
</dbReference>
<dbReference type="EMBL" id="FNEK01000070">
    <property type="protein sequence ID" value="SDL15513.1"/>
    <property type="molecule type" value="Genomic_DNA"/>
</dbReference>
<dbReference type="STRING" id="571298.SAMN04488026_10704"/>
<dbReference type="GO" id="GO:0005524">
    <property type="term" value="F:ATP binding"/>
    <property type="evidence" value="ECO:0007669"/>
    <property type="project" value="UniProtKB-KW"/>
</dbReference>
<dbReference type="Pfam" id="PF00005">
    <property type="entry name" value="ABC_tran"/>
    <property type="match status" value="1"/>
</dbReference>
<evidence type="ECO:0000256" key="1">
    <source>
        <dbReference type="ARBA" id="ARBA00005417"/>
    </source>
</evidence>
<dbReference type="PANTHER" id="PTHR43553">
    <property type="entry name" value="HEAVY METAL TRANSPORTER"/>
    <property type="match status" value="1"/>
</dbReference>
<feature type="domain" description="ABC transporter" evidence="6">
    <location>
        <begin position="56"/>
        <end position="282"/>
    </location>
</feature>
<keyword evidence="8" id="KW-1185">Reference proteome</keyword>
<evidence type="ECO:0000256" key="3">
    <source>
        <dbReference type="ARBA" id="ARBA00022741"/>
    </source>
</evidence>
<dbReference type="SUPFAM" id="SSF52540">
    <property type="entry name" value="P-loop containing nucleoside triphosphate hydrolases"/>
    <property type="match status" value="1"/>
</dbReference>
<dbReference type="GO" id="GO:0043190">
    <property type="term" value="C:ATP-binding cassette (ABC) transporter complex"/>
    <property type="evidence" value="ECO:0007669"/>
    <property type="project" value="TreeGrafter"/>
</dbReference>
<protein>
    <submittedName>
        <fullName evidence="7">Biotin transport system ATP-binding protein</fullName>
    </submittedName>
</protein>
<dbReference type="SMART" id="SM00382">
    <property type="entry name" value="AAA"/>
    <property type="match status" value="1"/>
</dbReference>
<gene>
    <name evidence="7" type="ORF">SAMN04488026_10704</name>
</gene>
<comment type="similarity">
    <text evidence="1">Belongs to the ABC transporter superfamily.</text>
</comment>
<accession>A0A1G9HSG6</accession>
<dbReference type="InterPro" id="IPR050095">
    <property type="entry name" value="ECF_ABC_transporter_ATP-bd"/>
</dbReference>
<evidence type="ECO:0000256" key="5">
    <source>
        <dbReference type="SAM" id="MobiDB-lite"/>
    </source>
</evidence>
<dbReference type="GO" id="GO:0016887">
    <property type="term" value="F:ATP hydrolysis activity"/>
    <property type="evidence" value="ECO:0007669"/>
    <property type="project" value="InterPro"/>
</dbReference>
<evidence type="ECO:0000313" key="8">
    <source>
        <dbReference type="Proteomes" id="UP000199382"/>
    </source>
</evidence>
<dbReference type="PROSITE" id="PS50893">
    <property type="entry name" value="ABC_TRANSPORTER_2"/>
    <property type="match status" value="1"/>
</dbReference>
<dbReference type="Proteomes" id="UP000199382">
    <property type="component" value="Unassembled WGS sequence"/>
</dbReference>
<dbReference type="PANTHER" id="PTHR43553:SF24">
    <property type="entry name" value="ENERGY-COUPLING FACTOR TRANSPORTER ATP-BINDING PROTEIN ECFA1"/>
    <property type="match status" value="1"/>
</dbReference>
<sequence>MLHGKQPSLCIPMLAACGWKSLRLRVNGGQRREVAKSNKAKKRMSGASQTRPSAVVRLSNVELALAGTRILSGLDLTLSERRVGIVGRNGSGKSTLARVMTGLIAVDSGEVEVMGVDVARDRKQAIRTIGILFQNPDHQIIFPTVGEELAFGLRQQGRSKKEARALARAALERFGRSEWEERSIETLSQGQKHLVCLMAVLALEPAVIVLDEPFTGLDIPTTRSLQRYLDRLAPTLVHITHDVSSLDGYERVIWIEAGKVHRDGAAGEVLDEYLAAMTREDTADAGFGLPD</sequence>
<keyword evidence="4 7" id="KW-0067">ATP-binding</keyword>
<evidence type="ECO:0000313" key="7">
    <source>
        <dbReference type="EMBL" id="SDL15513.1"/>
    </source>
</evidence>
<evidence type="ECO:0000256" key="4">
    <source>
        <dbReference type="ARBA" id="ARBA00022840"/>
    </source>
</evidence>
<dbReference type="GO" id="GO:0042626">
    <property type="term" value="F:ATPase-coupled transmembrane transporter activity"/>
    <property type="evidence" value="ECO:0007669"/>
    <property type="project" value="TreeGrafter"/>
</dbReference>
<reference evidence="7 8" key="1">
    <citation type="submission" date="2016-10" db="EMBL/GenBank/DDBJ databases">
        <authorList>
            <person name="de Groot N.N."/>
        </authorList>
    </citation>
    <scope>NUCLEOTIDE SEQUENCE [LARGE SCALE GENOMIC DNA]</scope>
    <source>
        <strain evidence="7 8">DSM 25294</strain>
    </source>
</reference>
<feature type="region of interest" description="Disordered" evidence="5">
    <location>
        <begin position="30"/>
        <end position="51"/>
    </location>
</feature>